<dbReference type="EMBL" id="PZQS01000010">
    <property type="protein sequence ID" value="PVD23307.1"/>
    <property type="molecule type" value="Genomic_DNA"/>
</dbReference>
<accession>A0A2T7NQ58</accession>
<dbReference type="Proteomes" id="UP000245119">
    <property type="component" value="Linkage Group LG10"/>
</dbReference>
<sequence length="86" mass="9289">MGVRYPVKTSLTFLLSGTFSGGPQQVRNLSSRWSRGRLLAGSYPRISAGRLGRTRHLTVTSPPLLTRGSTFTTSLLLTNPLKGNDG</sequence>
<organism evidence="1 2">
    <name type="scientific">Pomacea canaliculata</name>
    <name type="common">Golden apple snail</name>
    <dbReference type="NCBI Taxonomy" id="400727"/>
    <lineage>
        <taxon>Eukaryota</taxon>
        <taxon>Metazoa</taxon>
        <taxon>Spiralia</taxon>
        <taxon>Lophotrochozoa</taxon>
        <taxon>Mollusca</taxon>
        <taxon>Gastropoda</taxon>
        <taxon>Caenogastropoda</taxon>
        <taxon>Architaenioglossa</taxon>
        <taxon>Ampullarioidea</taxon>
        <taxon>Ampullariidae</taxon>
        <taxon>Pomacea</taxon>
    </lineage>
</organism>
<evidence type="ECO:0000313" key="1">
    <source>
        <dbReference type="EMBL" id="PVD23307.1"/>
    </source>
</evidence>
<keyword evidence="2" id="KW-1185">Reference proteome</keyword>
<reference evidence="1 2" key="1">
    <citation type="submission" date="2018-04" db="EMBL/GenBank/DDBJ databases">
        <title>The genome of golden apple snail Pomacea canaliculata provides insight into stress tolerance and invasive adaptation.</title>
        <authorList>
            <person name="Liu C."/>
            <person name="Liu B."/>
            <person name="Ren Y."/>
            <person name="Zhang Y."/>
            <person name="Wang H."/>
            <person name="Li S."/>
            <person name="Jiang F."/>
            <person name="Yin L."/>
            <person name="Zhang G."/>
            <person name="Qian W."/>
            <person name="Fan W."/>
        </authorList>
    </citation>
    <scope>NUCLEOTIDE SEQUENCE [LARGE SCALE GENOMIC DNA]</scope>
    <source>
        <strain evidence="1">SZHN2017</strain>
        <tissue evidence="1">Muscle</tissue>
    </source>
</reference>
<name>A0A2T7NQ58_POMCA</name>
<dbReference type="AlphaFoldDB" id="A0A2T7NQ58"/>
<comment type="caution">
    <text evidence="1">The sequence shown here is derived from an EMBL/GenBank/DDBJ whole genome shotgun (WGS) entry which is preliminary data.</text>
</comment>
<evidence type="ECO:0000313" key="2">
    <source>
        <dbReference type="Proteomes" id="UP000245119"/>
    </source>
</evidence>
<gene>
    <name evidence="1" type="ORF">C0Q70_16575</name>
</gene>
<proteinExistence type="predicted"/>
<protein>
    <submittedName>
        <fullName evidence="1">Uncharacterized protein</fullName>
    </submittedName>
</protein>